<name>A0AA90H2C8_9ACTN</name>
<dbReference type="Pfam" id="PF16976">
    <property type="entry name" value="RcpC"/>
    <property type="match status" value="1"/>
</dbReference>
<feature type="signal peptide" evidence="1">
    <location>
        <begin position="1"/>
        <end position="21"/>
    </location>
</feature>
<keyword evidence="1" id="KW-0732">Signal</keyword>
<dbReference type="InterPro" id="IPR017592">
    <property type="entry name" value="Pilus_assmbl_Flp-typ_CpaB"/>
</dbReference>
<evidence type="ECO:0000256" key="1">
    <source>
        <dbReference type="SAM" id="SignalP"/>
    </source>
</evidence>
<dbReference type="RefSeq" id="WP_271315638.1">
    <property type="nucleotide sequence ID" value="NZ_JABXJJ020000013.1"/>
</dbReference>
<dbReference type="AlphaFoldDB" id="A0AA90H2C8"/>
<feature type="chain" id="PRO_5041718120" evidence="1">
    <location>
        <begin position="22"/>
        <end position="241"/>
    </location>
</feature>
<evidence type="ECO:0000313" key="3">
    <source>
        <dbReference type="EMBL" id="MDI5970051.1"/>
    </source>
</evidence>
<dbReference type="EMBL" id="JABXJJ020000013">
    <property type="protein sequence ID" value="MDI5970051.1"/>
    <property type="molecule type" value="Genomic_DNA"/>
</dbReference>
<dbReference type="Pfam" id="PF08666">
    <property type="entry name" value="SAF"/>
    <property type="match status" value="1"/>
</dbReference>
<gene>
    <name evidence="3" type="primary">cpaB</name>
    <name evidence="3" type="ORF">POF50_011985</name>
</gene>
<proteinExistence type="predicted"/>
<feature type="domain" description="SAF" evidence="2">
    <location>
        <begin position="41"/>
        <end position="103"/>
    </location>
</feature>
<dbReference type="InterPro" id="IPR013974">
    <property type="entry name" value="SAF"/>
</dbReference>
<reference evidence="3" key="1">
    <citation type="submission" date="2023-05" db="EMBL/GenBank/DDBJ databases">
        <title>Streptantibioticus silvisoli sp. nov., acidotolerant actinomycetes 1 from pine litter.</title>
        <authorList>
            <person name="Swiecimska M."/>
            <person name="Golinska P."/>
            <person name="Sangal V."/>
            <person name="Wachnowicz B."/>
            <person name="Goodfellow M."/>
        </authorList>
    </citation>
    <scope>NUCLEOTIDE SEQUENCE</scope>
    <source>
        <strain evidence="3">SL13</strain>
    </source>
</reference>
<dbReference type="SMART" id="SM00858">
    <property type="entry name" value="SAF"/>
    <property type="match status" value="1"/>
</dbReference>
<accession>A0AA90H2C8</accession>
<dbReference type="InterPro" id="IPR031571">
    <property type="entry name" value="RcpC_dom"/>
</dbReference>
<comment type="caution">
    <text evidence="3">The sequence shown here is derived from an EMBL/GenBank/DDBJ whole genome shotgun (WGS) entry which is preliminary data.</text>
</comment>
<evidence type="ECO:0000259" key="2">
    <source>
        <dbReference type="SMART" id="SM00858"/>
    </source>
</evidence>
<protein>
    <submittedName>
        <fullName evidence="3">Flp pilus assembly protein CpaB</fullName>
    </submittedName>
</protein>
<sequence length="241" mass="25091">MNSRQRRGVLLLALSVLCAAAAFFGVLTVVNDVDSKVGPQTTAYELNQDIAAYQALSPGQFTKVSIPSRWLPSTAVTSLAAVSGKIAATPLTKGSLLQTDMVSGRPRLKAGEQEIAIMVDAETGVAGTIEPGDQVNIFATFGGAGVNGTTAGAQTPQSRIIVTGAQVLDIGKITQAGQTSDQSDARDTGREVPITFALDTEDAQRVAYAESFATRVRLALVAPGSPAIPKAQRTYTLNGDR</sequence>
<dbReference type="CDD" id="cd11614">
    <property type="entry name" value="SAF_CpaB_FlgA_like"/>
    <property type="match status" value="1"/>
</dbReference>
<dbReference type="NCBIfam" id="TIGR03177">
    <property type="entry name" value="pilus_cpaB"/>
    <property type="match status" value="1"/>
</dbReference>
<organism evidence="3">
    <name type="scientific">Streptantibioticus silvisoli</name>
    <dbReference type="NCBI Taxonomy" id="2705255"/>
    <lineage>
        <taxon>Bacteria</taxon>
        <taxon>Bacillati</taxon>
        <taxon>Actinomycetota</taxon>
        <taxon>Actinomycetes</taxon>
        <taxon>Kitasatosporales</taxon>
        <taxon>Streptomycetaceae</taxon>
        <taxon>Streptantibioticus</taxon>
    </lineage>
</organism>